<evidence type="ECO:0000313" key="2">
    <source>
        <dbReference type="Proteomes" id="UP001630127"/>
    </source>
</evidence>
<gene>
    <name evidence="1" type="ORF">ACH5RR_041099</name>
</gene>
<proteinExistence type="predicted"/>
<keyword evidence="2" id="KW-1185">Reference proteome</keyword>
<dbReference type="PANTHER" id="PTHR34222:SF40">
    <property type="match status" value="1"/>
</dbReference>
<organism evidence="1 2">
    <name type="scientific">Cinchona calisaya</name>
    <dbReference type="NCBI Taxonomy" id="153742"/>
    <lineage>
        <taxon>Eukaryota</taxon>
        <taxon>Viridiplantae</taxon>
        <taxon>Streptophyta</taxon>
        <taxon>Embryophyta</taxon>
        <taxon>Tracheophyta</taxon>
        <taxon>Spermatophyta</taxon>
        <taxon>Magnoliopsida</taxon>
        <taxon>eudicotyledons</taxon>
        <taxon>Gunneridae</taxon>
        <taxon>Pentapetalae</taxon>
        <taxon>asterids</taxon>
        <taxon>lamiids</taxon>
        <taxon>Gentianales</taxon>
        <taxon>Rubiaceae</taxon>
        <taxon>Cinchonoideae</taxon>
        <taxon>Cinchoneae</taxon>
        <taxon>Cinchona</taxon>
    </lineage>
</organism>
<sequence>MGKGSKLLSKMDMLQQLDGVLTEYKKEDPKKRRMDLFDHDKHRRWKKKSIFFELPYWASNLVPHNLDIVLIEETYYDNDNIAELFEIKGVLHDLKQGNVGKYKKIIEKERIFKFLLGLDKSLDEVRGRIIGAKSFPLVHEAFSDVQKEESRMKLMMGTQSSSITPRTLEGSALMSQGTNLNASAWQKKNRLWSKHYRRPCHTRN</sequence>
<dbReference type="PANTHER" id="PTHR34222">
    <property type="entry name" value="GAG_PRE-INTEGRS DOMAIN-CONTAINING PROTEIN"/>
    <property type="match status" value="1"/>
</dbReference>
<dbReference type="EMBL" id="JBJUIK010000017">
    <property type="protein sequence ID" value="KAL3498367.1"/>
    <property type="molecule type" value="Genomic_DNA"/>
</dbReference>
<name>A0ABD2XVN8_9GENT</name>
<dbReference type="Proteomes" id="UP001630127">
    <property type="component" value="Unassembled WGS sequence"/>
</dbReference>
<dbReference type="AlphaFoldDB" id="A0ABD2XVN8"/>
<evidence type="ECO:0000313" key="1">
    <source>
        <dbReference type="EMBL" id="KAL3498367.1"/>
    </source>
</evidence>
<accession>A0ABD2XVN8</accession>
<comment type="caution">
    <text evidence="1">The sequence shown here is derived from an EMBL/GenBank/DDBJ whole genome shotgun (WGS) entry which is preliminary data.</text>
</comment>
<reference evidence="1 2" key="1">
    <citation type="submission" date="2024-11" db="EMBL/GenBank/DDBJ databases">
        <title>A near-complete genome assembly of Cinchona calisaya.</title>
        <authorList>
            <person name="Lian D.C."/>
            <person name="Zhao X.W."/>
            <person name="Wei L."/>
        </authorList>
    </citation>
    <scope>NUCLEOTIDE SEQUENCE [LARGE SCALE GENOMIC DNA]</scope>
    <source>
        <tissue evidence="1">Nenye</tissue>
    </source>
</reference>
<protein>
    <submittedName>
        <fullName evidence="1">Uncharacterized protein</fullName>
    </submittedName>
</protein>